<dbReference type="AlphaFoldDB" id="A0AAU8DVV2"/>
<dbReference type="InterPro" id="IPR003736">
    <property type="entry name" value="PAAI_dom"/>
</dbReference>
<keyword evidence="2" id="KW-0378">Hydrolase</keyword>
<dbReference type="RefSeq" id="WP_353651456.1">
    <property type="nucleotide sequence ID" value="NZ_CP159218.1"/>
</dbReference>
<evidence type="ECO:0000256" key="2">
    <source>
        <dbReference type="ARBA" id="ARBA00022801"/>
    </source>
</evidence>
<dbReference type="PANTHER" id="PTHR43240:SF5">
    <property type="entry name" value="1,4-DIHYDROXY-2-NAPHTHOYL-COA THIOESTERASE 1"/>
    <property type="match status" value="1"/>
</dbReference>
<dbReference type="GO" id="GO:0005829">
    <property type="term" value="C:cytosol"/>
    <property type="evidence" value="ECO:0007669"/>
    <property type="project" value="TreeGrafter"/>
</dbReference>
<reference evidence="4" key="1">
    <citation type="submission" date="2024-05" db="EMBL/GenBank/DDBJ databases">
        <authorList>
            <person name="Cai S.Y."/>
            <person name="Jin L.M."/>
            <person name="Li H.R."/>
        </authorList>
    </citation>
    <scope>NUCLEOTIDE SEQUENCE</scope>
    <source>
        <strain evidence="4">A5-74</strain>
    </source>
</reference>
<organism evidence="4">
    <name type="scientific">Nakamurella sp. A5-74</name>
    <dbReference type="NCBI Taxonomy" id="3158264"/>
    <lineage>
        <taxon>Bacteria</taxon>
        <taxon>Bacillati</taxon>
        <taxon>Actinomycetota</taxon>
        <taxon>Actinomycetes</taxon>
        <taxon>Nakamurellales</taxon>
        <taxon>Nakamurellaceae</taxon>
        <taxon>Nakamurella</taxon>
    </lineage>
</organism>
<sequence length="126" mass="13199">MGGELATSMGIRITEYTPERVVGTMPVVGNRQPFGLLHGGANGALAESLGSFHAALLVPDDTIAVGTELSCTHHRSATEGVVTGVSVPLHVGRSMGTFEIVISDEQGRRICTARLTGFFRPAPVAR</sequence>
<dbReference type="EMBL" id="CP159218">
    <property type="protein sequence ID" value="XCG65852.1"/>
    <property type="molecule type" value="Genomic_DNA"/>
</dbReference>
<feature type="domain" description="Thioesterase" evidence="3">
    <location>
        <begin position="34"/>
        <end position="111"/>
    </location>
</feature>
<dbReference type="Gene3D" id="3.10.129.10">
    <property type="entry name" value="Hotdog Thioesterase"/>
    <property type="match status" value="1"/>
</dbReference>
<dbReference type="InterPro" id="IPR029069">
    <property type="entry name" value="HotDog_dom_sf"/>
</dbReference>
<dbReference type="NCBIfam" id="TIGR00369">
    <property type="entry name" value="unchar_dom_1"/>
    <property type="match status" value="1"/>
</dbReference>
<evidence type="ECO:0000256" key="1">
    <source>
        <dbReference type="ARBA" id="ARBA00008324"/>
    </source>
</evidence>
<evidence type="ECO:0000313" key="4">
    <source>
        <dbReference type="EMBL" id="XCG65852.1"/>
    </source>
</evidence>
<proteinExistence type="inferred from homology"/>
<dbReference type="SUPFAM" id="SSF54637">
    <property type="entry name" value="Thioesterase/thiol ester dehydrase-isomerase"/>
    <property type="match status" value="1"/>
</dbReference>
<protein>
    <submittedName>
        <fullName evidence="4">Hotdog fold thioesterase</fullName>
    </submittedName>
</protein>
<gene>
    <name evidence="4" type="ORF">ABLG96_09830</name>
</gene>
<dbReference type="InterPro" id="IPR006683">
    <property type="entry name" value="Thioestr_dom"/>
</dbReference>
<name>A0AAU8DVV2_9ACTN</name>
<evidence type="ECO:0000259" key="3">
    <source>
        <dbReference type="Pfam" id="PF03061"/>
    </source>
</evidence>
<dbReference type="Pfam" id="PF03061">
    <property type="entry name" value="4HBT"/>
    <property type="match status" value="1"/>
</dbReference>
<comment type="similarity">
    <text evidence="1">Belongs to the thioesterase PaaI family.</text>
</comment>
<dbReference type="GO" id="GO:0061522">
    <property type="term" value="F:1,4-dihydroxy-2-naphthoyl-CoA thioesterase activity"/>
    <property type="evidence" value="ECO:0007669"/>
    <property type="project" value="TreeGrafter"/>
</dbReference>
<accession>A0AAU8DVV2</accession>
<dbReference type="PANTHER" id="PTHR43240">
    <property type="entry name" value="1,4-DIHYDROXY-2-NAPHTHOYL-COA THIOESTERASE 1"/>
    <property type="match status" value="1"/>
</dbReference>
<dbReference type="CDD" id="cd03443">
    <property type="entry name" value="PaaI_thioesterase"/>
    <property type="match status" value="1"/>
</dbReference>